<feature type="domain" description="Peptidase C1A papain C-terminal" evidence="1">
    <location>
        <begin position="34"/>
        <end position="234"/>
    </location>
</feature>
<dbReference type="Pfam" id="PF00112">
    <property type="entry name" value="Peptidase_C1"/>
    <property type="match status" value="1"/>
</dbReference>
<evidence type="ECO:0000313" key="2">
    <source>
        <dbReference type="EMBL" id="MFD2938224.1"/>
    </source>
</evidence>
<accession>A0ABW6AVZ5</accession>
<keyword evidence="3" id="KW-1185">Reference proteome</keyword>
<dbReference type="RefSeq" id="WP_381508967.1">
    <property type="nucleotide sequence ID" value="NZ_JBHUOM010000049.1"/>
</dbReference>
<name>A0ABW6AVZ5_9BACT</name>
<dbReference type="CDD" id="cd02619">
    <property type="entry name" value="Peptidase_C1"/>
    <property type="match status" value="1"/>
</dbReference>
<comment type="caution">
    <text evidence="2">The sequence shown here is derived from an EMBL/GenBank/DDBJ whole genome shotgun (WGS) entry which is preliminary data.</text>
</comment>
<dbReference type="InterPro" id="IPR038765">
    <property type="entry name" value="Papain-like_cys_pep_sf"/>
</dbReference>
<gene>
    <name evidence="2" type="ORF">ACFS25_30955</name>
</gene>
<evidence type="ECO:0000259" key="1">
    <source>
        <dbReference type="Pfam" id="PF00112"/>
    </source>
</evidence>
<dbReference type="EMBL" id="JBHUOM010000049">
    <property type="protein sequence ID" value="MFD2938224.1"/>
    <property type="molecule type" value="Genomic_DNA"/>
</dbReference>
<protein>
    <submittedName>
        <fullName evidence="2">C1 family peptidase</fullName>
    </submittedName>
</protein>
<evidence type="ECO:0000313" key="3">
    <source>
        <dbReference type="Proteomes" id="UP001597512"/>
    </source>
</evidence>
<dbReference type="InterPro" id="IPR000668">
    <property type="entry name" value="Peptidase_C1A_C"/>
</dbReference>
<dbReference type="SUPFAM" id="SSF54001">
    <property type="entry name" value="Cysteine proteinases"/>
    <property type="match status" value="1"/>
</dbReference>
<sequence length="661" mass="73408">MKTAEAPDKRIYNARPDALDFRDKLYVANLYEVPIQLDLNEYKKLGVPILDQGQEGACTGFGLATVANYLLRRRKIVPDLNQVSPRMLYEMAKRYDEWPGENYDGSSARGAMKGWHKHGVCGEDCFPYNSLKPDNRLTDKRTSDAVKRPLGAYYRVNHKDLVSMHSAMAEVGILYATASVHNGWQTVSEDGIINFSSTNIGGHAFAIVAYEQRGFWIQNSWGNQWGNEGFGLISYDDWLANGTDVWVARLGAPVTLKKAQSIATSFSAAAGKSNAYSFADLRPHIISLGNDGALKTGGDFGTTTDEVLSIFNEDFPRVTKGWTKKRLLLYAHGGLVDETSAVQRLADYRHSLLDAEVYPISFIWHSDFWSTATDILQDALRRRRPEGLLNSSLDFMLDRLDDALEPIARTLTGKVSWDEMKKNALLATTSPTGGARFALEQVAKLANDPTVEIHLVSHSAGSIFQGPLVRLLTSPKLEITDDFLKGETGFGLTIASCTLWAPACTISFFKDAYLEAIQKSKITRFALFTLKDKAEQDDNCAQIYHKSLLFLVSNAFEASPRIPLFRNDGEPILGLEKFIKGDEDLTNLFNSKSADWILAPNTSPENSKNCSTAHHHGDFDDDRPTVKATLARILDQMQANAALAFPHSLSALRDTRQMLLS</sequence>
<reference evidence="3" key="1">
    <citation type="journal article" date="2019" name="Int. J. Syst. Evol. Microbiol.">
        <title>The Global Catalogue of Microorganisms (GCM) 10K type strain sequencing project: providing services to taxonomists for standard genome sequencing and annotation.</title>
        <authorList>
            <consortium name="The Broad Institute Genomics Platform"/>
            <consortium name="The Broad Institute Genome Sequencing Center for Infectious Disease"/>
            <person name="Wu L."/>
            <person name="Ma J."/>
        </authorList>
    </citation>
    <scope>NUCLEOTIDE SEQUENCE [LARGE SCALE GENOMIC DNA]</scope>
    <source>
        <strain evidence="3">KCTC 52490</strain>
    </source>
</reference>
<dbReference type="Gene3D" id="3.90.70.10">
    <property type="entry name" value="Cysteine proteinases"/>
    <property type="match status" value="1"/>
</dbReference>
<organism evidence="2 3">
    <name type="scientific">Spirosoma flavum</name>
    <dbReference type="NCBI Taxonomy" id="2048557"/>
    <lineage>
        <taxon>Bacteria</taxon>
        <taxon>Pseudomonadati</taxon>
        <taxon>Bacteroidota</taxon>
        <taxon>Cytophagia</taxon>
        <taxon>Cytophagales</taxon>
        <taxon>Cytophagaceae</taxon>
        <taxon>Spirosoma</taxon>
    </lineage>
</organism>
<dbReference type="Proteomes" id="UP001597512">
    <property type="component" value="Unassembled WGS sequence"/>
</dbReference>
<proteinExistence type="predicted"/>